<gene>
    <name evidence="5 6" type="primary">tatC</name>
    <name evidence="6" type="ORF">JCM17844_24250</name>
    <name evidence="7" type="ORF">JCM17845_19470</name>
</gene>
<dbReference type="GO" id="GO:0065002">
    <property type="term" value="P:intracellular protein transmembrane transport"/>
    <property type="evidence" value="ECO:0007669"/>
    <property type="project" value="TreeGrafter"/>
</dbReference>
<dbReference type="NCBIfam" id="TIGR00945">
    <property type="entry name" value="tatC"/>
    <property type="match status" value="1"/>
</dbReference>
<comment type="caution">
    <text evidence="6">The sequence shown here is derived from an EMBL/GenBank/DDBJ whole genome shotgun (WGS) entry which is preliminary data.</text>
</comment>
<keyword evidence="3 5" id="KW-1133">Transmembrane helix</keyword>
<keyword evidence="5" id="KW-0813">Transport</keyword>
<dbReference type="Pfam" id="PF00902">
    <property type="entry name" value="TatC"/>
    <property type="match status" value="1"/>
</dbReference>
<comment type="function">
    <text evidence="5">Part of the twin-arginine translocation (Tat) system that transports large folded proteins containing a characteristic twin-arginine motif in their signal peptide across membranes. Together with TatB, TatC is part of a receptor directly interacting with Tat signal peptides.</text>
</comment>
<feature type="transmembrane region" description="Helical" evidence="5">
    <location>
        <begin position="240"/>
        <end position="259"/>
    </location>
</feature>
<feature type="transmembrane region" description="Helical" evidence="5">
    <location>
        <begin position="217"/>
        <end position="234"/>
    </location>
</feature>
<dbReference type="AlphaFoldDB" id="A0A5A7MUR5"/>
<dbReference type="EMBL" id="BKCM01000009">
    <property type="protein sequence ID" value="GER01324.1"/>
    <property type="molecule type" value="Genomic_DNA"/>
</dbReference>
<comment type="similarity">
    <text evidence="5">Belongs to the TatC family.</text>
</comment>
<keyword evidence="2 5" id="KW-0812">Transmembrane</keyword>
<evidence type="ECO:0000256" key="2">
    <source>
        <dbReference type="ARBA" id="ARBA00022692"/>
    </source>
</evidence>
<dbReference type="PANTHER" id="PTHR30371">
    <property type="entry name" value="SEC-INDEPENDENT PROTEIN TRANSLOCASE PROTEIN TATC"/>
    <property type="match status" value="1"/>
</dbReference>
<evidence type="ECO:0000256" key="1">
    <source>
        <dbReference type="ARBA" id="ARBA00004141"/>
    </source>
</evidence>
<dbReference type="Proteomes" id="UP000322084">
    <property type="component" value="Unassembled WGS sequence"/>
</dbReference>
<dbReference type="EMBL" id="BKCL01000009">
    <property type="protein sequence ID" value="GEQ98788.1"/>
    <property type="molecule type" value="Genomic_DNA"/>
</dbReference>
<reference evidence="8 9" key="1">
    <citation type="submission" date="2019-09" db="EMBL/GenBank/DDBJ databases">
        <title>NBRP : Genome information of microbial organism related human and environment.</title>
        <authorList>
            <person name="Hattori M."/>
            <person name="Oshima K."/>
            <person name="Inaba H."/>
            <person name="Suda W."/>
            <person name="Sakamoto M."/>
            <person name="Iino T."/>
            <person name="Kitahara M."/>
            <person name="Oshida Y."/>
            <person name="Iida T."/>
            <person name="Kudo T."/>
            <person name="Itoh T."/>
            <person name="Ohkuma M."/>
        </authorList>
    </citation>
    <scope>NUCLEOTIDE SEQUENCE [LARGE SCALE GENOMIC DNA]</scope>
    <source>
        <strain evidence="6 8">Hi-2</strain>
        <strain evidence="7 9">Mie-1</strain>
    </source>
</reference>
<dbReference type="PROSITE" id="PS01218">
    <property type="entry name" value="TATC"/>
    <property type="match status" value="1"/>
</dbReference>
<dbReference type="Proteomes" id="UP000325187">
    <property type="component" value="Unassembled WGS sequence"/>
</dbReference>
<comment type="subcellular location">
    <subcellularLocation>
        <location evidence="5">Cell membrane</location>
        <topology evidence="5">Multi-pass membrane protein</topology>
    </subcellularLocation>
    <subcellularLocation>
        <location evidence="1">Membrane</location>
        <topology evidence="1">Multi-pass membrane protein</topology>
    </subcellularLocation>
</comment>
<keyword evidence="9" id="KW-1185">Reference proteome</keyword>
<dbReference type="HAMAP" id="MF_00902">
    <property type="entry name" value="TatC"/>
    <property type="match status" value="1"/>
</dbReference>
<dbReference type="RefSeq" id="WP_235898982.1">
    <property type="nucleotide sequence ID" value="NZ_BKCL01000009.1"/>
</dbReference>
<accession>A0A5A7N0X0</accession>
<keyword evidence="4 5" id="KW-0472">Membrane</keyword>
<evidence type="ECO:0000313" key="6">
    <source>
        <dbReference type="EMBL" id="GEQ98788.1"/>
    </source>
</evidence>
<feature type="transmembrane region" description="Helical" evidence="5">
    <location>
        <begin position="90"/>
        <end position="111"/>
    </location>
</feature>
<dbReference type="InterPro" id="IPR019820">
    <property type="entry name" value="Sec-indep_translocase_CS"/>
</dbReference>
<keyword evidence="5" id="KW-0811">Translocation</keyword>
<dbReference type="PRINTS" id="PR01840">
    <property type="entry name" value="TATCFAMILY"/>
</dbReference>
<evidence type="ECO:0000256" key="5">
    <source>
        <dbReference type="HAMAP-Rule" id="MF_00902"/>
    </source>
</evidence>
<proteinExistence type="inferred from homology"/>
<dbReference type="InterPro" id="IPR002033">
    <property type="entry name" value="TatC"/>
</dbReference>
<evidence type="ECO:0000313" key="9">
    <source>
        <dbReference type="Proteomes" id="UP000325187"/>
    </source>
</evidence>
<dbReference type="GO" id="GO:0009977">
    <property type="term" value="F:proton motive force dependent protein transmembrane transporter activity"/>
    <property type="evidence" value="ECO:0007669"/>
    <property type="project" value="TreeGrafter"/>
</dbReference>
<feature type="transmembrane region" description="Helical" evidence="5">
    <location>
        <begin position="34"/>
        <end position="52"/>
    </location>
</feature>
<keyword evidence="5" id="KW-1003">Cell membrane</keyword>
<evidence type="ECO:0000256" key="4">
    <source>
        <dbReference type="ARBA" id="ARBA00023136"/>
    </source>
</evidence>
<evidence type="ECO:0000313" key="7">
    <source>
        <dbReference type="EMBL" id="GER01324.1"/>
    </source>
</evidence>
<sequence length="273" mass="29996">MVEQKKATTGTDDSEVDAGKMPLMAHLMELRSRLMWALAGIFLAFIGCWFVVDPIYNFLTQPLADALAGHEGRRMIFTALHEAFFTKLKVAFFGAVFLAFPIIAIQIWKFVAPGLYKHEKKAFLPFLLATPILFVLGAALVYYLVIPMAWKFFLGFEQAAGDGHLAIQLEAKVSEYLSLIMKLILAFGLSFQLPVLLTLMGRAGLITADDLREKRKYAVVITFAVAALITPPDLISQIGLGIPILLLYEISIIAIGMSARRAARADDKAGAAS</sequence>
<feature type="transmembrane region" description="Helical" evidence="5">
    <location>
        <begin position="183"/>
        <end position="205"/>
    </location>
</feature>
<comment type="subunit">
    <text evidence="5">The Tat system comprises two distinct complexes: a TatABC complex, containing multiple copies of TatA, TatB and TatC subunits, and a separate TatA complex, containing only TatA subunits. Substrates initially bind to the TatABC complex, which probably triggers association of the separate TatA complex to form the active translocon.</text>
</comment>
<evidence type="ECO:0000256" key="3">
    <source>
        <dbReference type="ARBA" id="ARBA00022989"/>
    </source>
</evidence>
<dbReference type="GO" id="GO:0043953">
    <property type="term" value="P:protein transport by the Tat complex"/>
    <property type="evidence" value="ECO:0007669"/>
    <property type="project" value="UniProtKB-UniRule"/>
</dbReference>
<name>A0A5A7MUR5_9PROT</name>
<dbReference type="PANTHER" id="PTHR30371:SF0">
    <property type="entry name" value="SEC-INDEPENDENT PROTEIN TRANSLOCASE PROTEIN TATC, CHLOROPLASTIC-RELATED"/>
    <property type="match status" value="1"/>
</dbReference>
<feature type="transmembrane region" description="Helical" evidence="5">
    <location>
        <begin position="123"/>
        <end position="145"/>
    </location>
</feature>
<accession>A0A5A7MUR5</accession>
<dbReference type="GO" id="GO:0033281">
    <property type="term" value="C:TAT protein transport complex"/>
    <property type="evidence" value="ECO:0007669"/>
    <property type="project" value="UniProtKB-UniRule"/>
</dbReference>
<protein>
    <recommendedName>
        <fullName evidence="5">Sec-independent protein translocase protein TatC</fullName>
    </recommendedName>
</protein>
<organism evidence="6 8">
    <name type="scientific">Iodidimonas gelatinilytica</name>
    <dbReference type="NCBI Taxonomy" id="1236966"/>
    <lineage>
        <taxon>Bacteria</taxon>
        <taxon>Pseudomonadati</taxon>
        <taxon>Pseudomonadota</taxon>
        <taxon>Alphaproteobacteria</taxon>
        <taxon>Iodidimonadales</taxon>
        <taxon>Iodidimonadaceae</taxon>
        <taxon>Iodidimonas</taxon>
    </lineage>
</organism>
<evidence type="ECO:0000313" key="8">
    <source>
        <dbReference type="Proteomes" id="UP000322084"/>
    </source>
</evidence>
<keyword evidence="5" id="KW-0653">Protein transport</keyword>